<evidence type="ECO:0000256" key="9">
    <source>
        <dbReference type="RuleBase" id="RU003560"/>
    </source>
</evidence>
<dbReference type="InterPro" id="IPR005814">
    <property type="entry name" value="Aminotrans_3"/>
</dbReference>
<comment type="caution">
    <text evidence="10">The sequence shown here is derived from an EMBL/GenBank/DDBJ whole genome shotgun (WGS) entry which is preliminary data.</text>
</comment>
<comment type="subunit">
    <text evidence="3">Homotetramer.</text>
</comment>
<dbReference type="Proteomes" id="UP001575105">
    <property type="component" value="Unassembled WGS sequence"/>
</dbReference>
<dbReference type="EC" id="2.6.1.44" evidence="4"/>
<name>A0ABV4U6M5_9BACT</name>
<evidence type="ECO:0000256" key="8">
    <source>
        <dbReference type="ARBA" id="ARBA00022946"/>
    </source>
</evidence>
<dbReference type="PIRSF" id="PIRSF000521">
    <property type="entry name" value="Transaminase_4ab_Lys_Orn"/>
    <property type="match status" value="1"/>
</dbReference>
<keyword evidence="11" id="KW-1185">Reference proteome</keyword>
<accession>A0ABV4U6M5</accession>
<keyword evidence="6" id="KW-0808">Transferase</keyword>
<dbReference type="GO" id="GO:0008483">
    <property type="term" value="F:transaminase activity"/>
    <property type="evidence" value="ECO:0007669"/>
    <property type="project" value="UniProtKB-KW"/>
</dbReference>
<proteinExistence type="inferred from homology"/>
<keyword evidence="7 9" id="KW-0663">Pyridoxal phosphate</keyword>
<evidence type="ECO:0000256" key="1">
    <source>
        <dbReference type="ARBA" id="ARBA00001933"/>
    </source>
</evidence>
<dbReference type="PROSITE" id="PS00600">
    <property type="entry name" value="AA_TRANSFER_CLASS_3"/>
    <property type="match status" value="1"/>
</dbReference>
<comment type="cofactor">
    <cofactor evidence="1">
        <name>pyridoxal 5'-phosphate</name>
        <dbReference type="ChEBI" id="CHEBI:597326"/>
    </cofactor>
</comment>
<keyword evidence="8" id="KW-0809">Transit peptide</keyword>
<dbReference type="Gene3D" id="3.90.1150.10">
    <property type="entry name" value="Aspartate Aminotransferase, domain 1"/>
    <property type="match status" value="1"/>
</dbReference>
<evidence type="ECO:0000313" key="10">
    <source>
        <dbReference type="EMBL" id="MFA9477923.1"/>
    </source>
</evidence>
<keyword evidence="5 10" id="KW-0032">Aminotransferase</keyword>
<dbReference type="PANTHER" id="PTHR45688:SF3">
    <property type="entry name" value="ALANINE--GLYOXYLATE AMINOTRANSFERASE 2, MITOCHONDRIAL"/>
    <property type="match status" value="1"/>
</dbReference>
<protein>
    <recommendedName>
        <fullName evidence="4">alanine--glyoxylate transaminase</fullName>
        <ecNumber evidence="4">2.6.1.44</ecNumber>
    </recommendedName>
</protein>
<dbReference type="InterPro" id="IPR015422">
    <property type="entry name" value="PyrdxlP-dep_Trfase_small"/>
</dbReference>
<evidence type="ECO:0000256" key="2">
    <source>
        <dbReference type="ARBA" id="ARBA00008954"/>
    </source>
</evidence>
<dbReference type="EMBL" id="JBGUBD010000003">
    <property type="protein sequence ID" value="MFA9477923.1"/>
    <property type="molecule type" value="Genomic_DNA"/>
</dbReference>
<dbReference type="InterPro" id="IPR049704">
    <property type="entry name" value="Aminotrans_3_PPA_site"/>
</dbReference>
<evidence type="ECO:0000256" key="4">
    <source>
        <dbReference type="ARBA" id="ARBA00013049"/>
    </source>
</evidence>
<gene>
    <name evidence="10" type="ORF">ACERK3_06385</name>
</gene>
<evidence type="ECO:0000256" key="5">
    <source>
        <dbReference type="ARBA" id="ARBA00022576"/>
    </source>
</evidence>
<dbReference type="Gene3D" id="3.40.640.10">
    <property type="entry name" value="Type I PLP-dependent aspartate aminotransferase-like (Major domain)"/>
    <property type="match status" value="1"/>
</dbReference>
<comment type="similarity">
    <text evidence="2 9">Belongs to the class-III pyridoxal-phosphate-dependent aminotransferase family.</text>
</comment>
<evidence type="ECO:0000256" key="6">
    <source>
        <dbReference type="ARBA" id="ARBA00022679"/>
    </source>
</evidence>
<dbReference type="PANTHER" id="PTHR45688">
    <property type="match status" value="1"/>
</dbReference>
<dbReference type="SUPFAM" id="SSF53383">
    <property type="entry name" value="PLP-dependent transferases"/>
    <property type="match status" value="1"/>
</dbReference>
<evidence type="ECO:0000256" key="3">
    <source>
        <dbReference type="ARBA" id="ARBA00011881"/>
    </source>
</evidence>
<dbReference type="RefSeq" id="WP_425344847.1">
    <property type="nucleotide sequence ID" value="NZ_JBGUBD010000003.1"/>
</dbReference>
<evidence type="ECO:0000256" key="7">
    <source>
        <dbReference type="ARBA" id="ARBA00022898"/>
    </source>
</evidence>
<organism evidence="10 11">
    <name type="scientific">Natronomicrosphaera hydrolytica</name>
    <dbReference type="NCBI Taxonomy" id="3242702"/>
    <lineage>
        <taxon>Bacteria</taxon>
        <taxon>Pseudomonadati</taxon>
        <taxon>Planctomycetota</taxon>
        <taxon>Phycisphaerae</taxon>
        <taxon>Phycisphaerales</taxon>
        <taxon>Phycisphaeraceae</taxon>
        <taxon>Natronomicrosphaera</taxon>
    </lineage>
</organism>
<dbReference type="InterPro" id="IPR015421">
    <property type="entry name" value="PyrdxlP-dep_Trfase_major"/>
</dbReference>
<sequence>MQDQQDTKALYDEYMITTMVAGFEPVTVDQAGGVEMVGEDGKRYLDCFSGISVVNCGHNHPRIVEAAKQQLDKLVHCCTYIYYSPLPARLAKRLAEITPGELQKSFFGNSGAEAVEGAIRLAKQHTGRQELVSLTHSFHGRTAATLSITGNRGRKKNSGPYMSGVAHAPAPYCYRCPFGLKPDSCDLACAQYVEEVLKYQTAGDVAAFVGEGLLGEGGILPPPTGYYETVAEIIRRDGALFIADEVQSGFGRTGKMFAIEHTDVEPDLMCMAKGIANGMPLGAFISRPEIADAFTPGDHLSTFGGNPVSCAASLATIDVLESEGLLANAAERGEQIMGRLKTFQEKCPLVGDVRGRGLMLGLELVSDKQKTPAAKQAGEVRRRCREAGVLVGVGGSLGNVIRLQPPLTITADQAEKVCDVLTSALTEVAKG</sequence>
<dbReference type="InterPro" id="IPR015424">
    <property type="entry name" value="PyrdxlP-dep_Trfase"/>
</dbReference>
<dbReference type="Pfam" id="PF00202">
    <property type="entry name" value="Aminotran_3"/>
    <property type="match status" value="1"/>
</dbReference>
<reference evidence="10 11" key="1">
    <citation type="submission" date="2024-08" db="EMBL/GenBank/DDBJ databases">
        <title>Whole-genome sequencing of halo(alkali)philic microorganisms from hypersaline lakes.</title>
        <authorList>
            <person name="Sorokin D.Y."/>
            <person name="Merkel A.Y."/>
            <person name="Messina E."/>
            <person name="Yakimov M."/>
        </authorList>
    </citation>
    <scope>NUCLEOTIDE SEQUENCE [LARGE SCALE GENOMIC DNA]</scope>
    <source>
        <strain evidence="10 11">AB-hyl4</strain>
    </source>
</reference>
<evidence type="ECO:0000313" key="11">
    <source>
        <dbReference type="Proteomes" id="UP001575105"/>
    </source>
</evidence>
<dbReference type="CDD" id="cd00610">
    <property type="entry name" value="OAT_like"/>
    <property type="match status" value="1"/>
</dbReference>